<dbReference type="Proteomes" id="UP000198378">
    <property type="component" value="Unassembled WGS sequence"/>
</dbReference>
<comment type="caution">
    <text evidence="5">The sequence shown here is derived from an EMBL/GenBank/DDBJ whole genome shotgun (WGS) entry which is preliminary data.</text>
</comment>
<dbReference type="RefSeq" id="WP_025949022.1">
    <property type="nucleotide sequence ID" value="NZ_CP018058.1"/>
</dbReference>
<evidence type="ECO:0000256" key="4">
    <source>
        <dbReference type="ARBA" id="ARBA00022840"/>
    </source>
</evidence>
<evidence type="ECO:0000256" key="3">
    <source>
        <dbReference type="ARBA" id="ARBA00022741"/>
    </source>
</evidence>
<dbReference type="SUPFAM" id="SSF52540">
    <property type="entry name" value="P-loop containing nucleoside triphosphate hydrolases"/>
    <property type="match status" value="1"/>
</dbReference>
<keyword evidence="3" id="KW-0547">Nucleotide-binding</keyword>
<gene>
    <name evidence="5" type="ORF">B9L19_01940</name>
</gene>
<comment type="similarity">
    <text evidence="1">Belongs to the ABC transporter superfamily.</text>
</comment>
<name>A0A226QAG8_9BACL</name>
<keyword evidence="6" id="KW-1185">Reference proteome</keyword>
<dbReference type="KEGG" id="gtm:GT3921_10025"/>
<dbReference type="PROSITE" id="PS50893">
    <property type="entry name" value="ABC_TRANSPORTER_2"/>
    <property type="match status" value="1"/>
</dbReference>
<keyword evidence="4" id="KW-0067">ATP-binding</keyword>
<reference evidence="5 6" key="1">
    <citation type="submission" date="2017-05" db="EMBL/GenBank/DDBJ databases">
        <title>The genome sequence of Geobacillus thermocatenulatus DSM 730.</title>
        <authorList>
            <person name="Ramaloko W.T."/>
            <person name="Koen N."/>
            <person name="Polliack S."/>
            <person name="Aliyu H."/>
            <person name="Lebre P."/>
            <person name="Mohr T."/>
            <person name="Oswald F."/>
            <person name="Zwick M."/>
            <person name="Neumann A."/>
            <person name="Syldatk C."/>
            <person name="Cowan D."/>
            <person name="De Maayer P."/>
        </authorList>
    </citation>
    <scope>NUCLEOTIDE SEQUENCE [LARGE SCALE GENOMIC DNA]</scope>
    <source>
        <strain evidence="5 6">BGSC 93A1</strain>
    </source>
</reference>
<dbReference type="Pfam" id="PF00005">
    <property type="entry name" value="ABC_tran"/>
    <property type="match status" value="1"/>
</dbReference>
<evidence type="ECO:0000313" key="5">
    <source>
        <dbReference type="EMBL" id="OXB88888.1"/>
    </source>
</evidence>
<dbReference type="InterPro" id="IPR017871">
    <property type="entry name" value="ABC_transporter-like_CS"/>
</dbReference>
<evidence type="ECO:0000256" key="1">
    <source>
        <dbReference type="ARBA" id="ARBA00005417"/>
    </source>
</evidence>
<evidence type="ECO:0000313" key="6">
    <source>
        <dbReference type="Proteomes" id="UP000198378"/>
    </source>
</evidence>
<dbReference type="InterPro" id="IPR003593">
    <property type="entry name" value="AAA+_ATPase"/>
</dbReference>
<dbReference type="GO" id="GO:0005524">
    <property type="term" value="F:ATP binding"/>
    <property type="evidence" value="ECO:0007669"/>
    <property type="project" value="UniProtKB-KW"/>
</dbReference>
<dbReference type="GO" id="GO:0016887">
    <property type="term" value="F:ATP hydrolysis activity"/>
    <property type="evidence" value="ECO:0007669"/>
    <property type="project" value="InterPro"/>
</dbReference>
<keyword evidence="2" id="KW-0813">Transport</keyword>
<dbReference type="EMBL" id="NEWK01000001">
    <property type="protein sequence ID" value="OXB88888.1"/>
    <property type="molecule type" value="Genomic_DNA"/>
</dbReference>
<dbReference type="CDD" id="cd03230">
    <property type="entry name" value="ABC_DR_subfamily_A"/>
    <property type="match status" value="1"/>
</dbReference>
<dbReference type="PANTHER" id="PTHR43335">
    <property type="entry name" value="ABC TRANSPORTER, ATP-BINDING PROTEIN"/>
    <property type="match status" value="1"/>
</dbReference>
<dbReference type="Gene3D" id="3.40.50.300">
    <property type="entry name" value="P-loop containing nucleotide triphosphate hydrolases"/>
    <property type="match status" value="1"/>
</dbReference>
<protein>
    <submittedName>
        <fullName evidence="5">ATPase</fullName>
    </submittedName>
</protein>
<organism evidence="5 6">
    <name type="scientific">Geobacillus thermocatenulatus</name>
    <dbReference type="NCBI Taxonomy" id="33938"/>
    <lineage>
        <taxon>Bacteria</taxon>
        <taxon>Bacillati</taxon>
        <taxon>Bacillota</taxon>
        <taxon>Bacilli</taxon>
        <taxon>Bacillales</taxon>
        <taxon>Anoxybacillaceae</taxon>
        <taxon>Geobacillus</taxon>
        <taxon>Geobacillus thermoleovorans group</taxon>
    </lineage>
</organism>
<accession>A0A226QAG8</accession>
<evidence type="ECO:0000256" key="2">
    <source>
        <dbReference type="ARBA" id="ARBA00022448"/>
    </source>
</evidence>
<sequence>MTSFSDYAIEASGIEKTLRGTLVLKGINLSVSYGEIVAIVGANGSGKSLLFRILAGLVYPDKGKITIGGKPLQPGLLGPLADIGLLIETPGFLPYLSGMDNLRLLAMLRRRITDEEIAETMRKVGLEPTDRRPVKAYSLGMRQRLGIAQAIMERQKILLLDEPTNALDPEFTDDFLKMLSDLRNNQFAIVMTSHDLHEVKGLADRILLMKNGILTNYEI</sequence>
<dbReference type="AlphaFoldDB" id="A0A226QAG8"/>
<dbReference type="SMART" id="SM00382">
    <property type="entry name" value="AAA"/>
    <property type="match status" value="1"/>
</dbReference>
<dbReference type="PANTHER" id="PTHR43335:SF4">
    <property type="entry name" value="ABC TRANSPORTER, ATP-BINDING PROTEIN"/>
    <property type="match status" value="1"/>
</dbReference>
<proteinExistence type="inferred from homology"/>
<dbReference type="InterPro" id="IPR027417">
    <property type="entry name" value="P-loop_NTPase"/>
</dbReference>
<dbReference type="PROSITE" id="PS00211">
    <property type="entry name" value="ABC_TRANSPORTER_1"/>
    <property type="match status" value="1"/>
</dbReference>
<dbReference type="InterPro" id="IPR003439">
    <property type="entry name" value="ABC_transporter-like_ATP-bd"/>
</dbReference>